<protein>
    <recommendedName>
        <fullName evidence="5">Pseudouridine synthase</fullName>
        <ecNumber evidence="5">5.4.99.-</ecNumber>
    </recommendedName>
</protein>
<reference evidence="7" key="2">
    <citation type="journal article" date="2021" name="PeerJ">
        <title>Extensive microbial diversity within the chicken gut microbiome revealed by metagenomics and culture.</title>
        <authorList>
            <person name="Gilroy R."/>
            <person name="Ravi A."/>
            <person name="Getino M."/>
            <person name="Pursley I."/>
            <person name="Horton D.L."/>
            <person name="Alikhan N.F."/>
            <person name="Baker D."/>
            <person name="Gharbi K."/>
            <person name="Hall N."/>
            <person name="Watson M."/>
            <person name="Adriaenssens E.M."/>
            <person name="Foster-Nyarko E."/>
            <person name="Jarju S."/>
            <person name="Secka A."/>
            <person name="Antonio M."/>
            <person name="Oren A."/>
            <person name="Chaudhuri R.R."/>
            <person name="La Ragione R."/>
            <person name="Hildebrand F."/>
            <person name="Pallen M.J."/>
        </authorList>
    </citation>
    <scope>NUCLEOTIDE SEQUENCE</scope>
    <source>
        <strain evidence="7">CHK160-1198</strain>
    </source>
</reference>
<dbReference type="CDD" id="cd02870">
    <property type="entry name" value="PseudoU_synth_RsuA_like"/>
    <property type="match status" value="1"/>
</dbReference>
<dbReference type="Gene3D" id="3.30.70.1560">
    <property type="entry name" value="Alpha-L RNA-binding motif"/>
    <property type="match status" value="1"/>
</dbReference>
<dbReference type="InterPro" id="IPR000748">
    <property type="entry name" value="PsdUridine_synth_RsuA/RluB/E/F"/>
</dbReference>
<evidence type="ECO:0000256" key="1">
    <source>
        <dbReference type="ARBA" id="ARBA00008348"/>
    </source>
</evidence>
<name>A0A9D1MR36_9FIRM</name>
<sequence length="242" mass="27498">MEERLQKILASAGVASRREAEKIILEGRVKVNGKLIKEVGLKFKKTAYITVDGKPIRQEKKIYLIFNKPRGVVTTMQDPEKRKCIADFVKDLDERVYPVGRLDYNTEGLLILTNDGTLAQALMHPSNEIPKSYRVAAVGIIPQEKLDQLRIGVKLEDGLTAPAMVDLIAYDNEKNLTYFNIVIHEGRNRQIRRMCDFIGFPVRQLKRFKIANLTLNGLVKGKFRELHPAELKVLMKAVGLDE</sequence>
<dbReference type="InterPro" id="IPR042092">
    <property type="entry name" value="PsdUridine_s_RsuA/RluB/E/F_cat"/>
</dbReference>
<dbReference type="GO" id="GO:0120159">
    <property type="term" value="F:rRNA pseudouridine synthase activity"/>
    <property type="evidence" value="ECO:0007669"/>
    <property type="project" value="UniProtKB-ARBA"/>
</dbReference>
<evidence type="ECO:0000256" key="4">
    <source>
        <dbReference type="PROSITE-ProRule" id="PRU00182"/>
    </source>
</evidence>
<dbReference type="InterPro" id="IPR020103">
    <property type="entry name" value="PsdUridine_synth_cat_dom_sf"/>
</dbReference>
<dbReference type="CDD" id="cd00165">
    <property type="entry name" value="S4"/>
    <property type="match status" value="1"/>
</dbReference>
<dbReference type="Pfam" id="PF01479">
    <property type="entry name" value="S4"/>
    <property type="match status" value="1"/>
</dbReference>
<comment type="caution">
    <text evidence="7">The sequence shown here is derived from an EMBL/GenBank/DDBJ whole genome shotgun (WGS) entry which is preliminary data.</text>
</comment>
<dbReference type="Proteomes" id="UP000824099">
    <property type="component" value="Unassembled WGS sequence"/>
</dbReference>
<dbReference type="InterPro" id="IPR050343">
    <property type="entry name" value="RsuA_PseudoU_synthase"/>
</dbReference>
<evidence type="ECO:0000313" key="7">
    <source>
        <dbReference type="EMBL" id="HIU64726.1"/>
    </source>
</evidence>
<gene>
    <name evidence="7" type="ORF">IAB06_06815</name>
</gene>
<dbReference type="PROSITE" id="PS01149">
    <property type="entry name" value="PSI_RSU"/>
    <property type="match status" value="1"/>
</dbReference>
<dbReference type="SUPFAM" id="SSF55174">
    <property type="entry name" value="Alpha-L RNA-binding motif"/>
    <property type="match status" value="1"/>
</dbReference>
<dbReference type="SUPFAM" id="SSF55120">
    <property type="entry name" value="Pseudouridine synthase"/>
    <property type="match status" value="1"/>
</dbReference>
<dbReference type="SMART" id="SM00363">
    <property type="entry name" value="S4"/>
    <property type="match status" value="1"/>
</dbReference>
<keyword evidence="2 4" id="KW-0694">RNA-binding</keyword>
<feature type="domain" description="RNA-binding S4" evidence="6">
    <location>
        <begin position="3"/>
        <end position="61"/>
    </location>
</feature>
<dbReference type="Pfam" id="PF00849">
    <property type="entry name" value="PseudoU_synth_2"/>
    <property type="match status" value="1"/>
</dbReference>
<keyword evidence="3 5" id="KW-0413">Isomerase</keyword>
<dbReference type="Gene3D" id="3.30.70.580">
    <property type="entry name" value="Pseudouridine synthase I, catalytic domain, N-terminal subdomain"/>
    <property type="match status" value="1"/>
</dbReference>
<organism evidence="7 8">
    <name type="scientific">Candidatus Avacidaminococcus intestinavium</name>
    <dbReference type="NCBI Taxonomy" id="2840684"/>
    <lineage>
        <taxon>Bacteria</taxon>
        <taxon>Bacillati</taxon>
        <taxon>Bacillota</taxon>
        <taxon>Negativicutes</taxon>
        <taxon>Acidaminococcales</taxon>
        <taxon>Acidaminococcaceae</taxon>
        <taxon>Acidaminococcaceae incertae sedis</taxon>
        <taxon>Candidatus Avacidaminococcus</taxon>
    </lineage>
</organism>
<dbReference type="GO" id="GO:0003723">
    <property type="term" value="F:RNA binding"/>
    <property type="evidence" value="ECO:0007669"/>
    <property type="project" value="UniProtKB-KW"/>
</dbReference>
<dbReference type="EMBL" id="DVNI01000113">
    <property type="protein sequence ID" value="HIU64726.1"/>
    <property type="molecule type" value="Genomic_DNA"/>
</dbReference>
<evidence type="ECO:0000313" key="8">
    <source>
        <dbReference type="Proteomes" id="UP000824099"/>
    </source>
</evidence>
<dbReference type="PANTHER" id="PTHR47683">
    <property type="entry name" value="PSEUDOURIDINE SYNTHASE FAMILY PROTEIN-RELATED"/>
    <property type="match status" value="1"/>
</dbReference>
<dbReference type="AlphaFoldDB" id="A0A9D1MR36"/>
<proteinExistence type="inferred from homology"/>
<evidence type="ECO:0000256" key="2">
    <source>
        <dbReference type="ARBA" id="ARBA00022884"/>
    </source>
</evidence>
<dbReference type="FunFam" id="3.30.70.1560:FF:000001">
    <property type="entry name" value="Pseudouridine synthase"/>
    <property type="match status" value="1"/>
</dbReference>
<evidence type="ECO:0000256" key="5">
    <source>
        <dbReference type="RuleBase" id="RU003887"/>
    </source>
</evidence>
<dbReference type="NCBIfam" id="TIGR00093">
    <property type="entry name" value="pseudouridine synthase"/>
    <property type="match status" value="1"/>
</dbReference>
<dbReference type="InterPro" id="IPR002942">
    <property type="entry name" value="S4_RNA-bd"/>
</dbReference>
<dbReference type="PANTHER" id="PTHR47683:SF2">
    <property type="entry name" value="RNA-BINDING S4 DOMAIN-CONTAINING PROTEIN"/>
    <property type="match status" value="1"/>
</dbReference>
<dbReference type="PROSITE" id="PS50889">
    <property type="entry name" value="S4"/>
    <property type="match status" value="1"/>
</dbReference>
<dbReference type="Gene3D" id="3.10.290.10">
    <property type="entry name" value="RNA-binding S4 domain"/>
    <property type="match status" value="1"/>
</dbReference>
<dbReference type="InterPro" id="IPR020094">
    <property type="entry name" value="TruA/RsuA/RluB/E/F_N"/>
</dbReference>
<dbReference type="InterPro" id="IPR006145">
    <property type="entry name" value="PsdUridine_synth_RsuA/RluA"/>
</dbReference>
<accession>A0A9D1MR36</accession>
<dbReference type="InterPro" id="IPR036986">
    <property type="entry name" value="S4_RNA-bd_sf"/>
</dbReference>
<dbReference type="GO" id="GO:0000455">
    <property type="term" value="P:enzyme-directed rRNA pseudouridine synthesis"/>
    <property type="evidence" value="ECO:0007669"/>
    <property type="project" value="UniProtKB-ARBA"/>
</dbReference>
<evidence type="ECO:0000256" key="3">
    <source>
        <dbReference type="ARBA" id="ARBA00023235"/>
    </source>
</evidence>
<comment type="similarity">
    <text evidence="1 5">Belongs to the pseudouridine synthase RsuA family.</text>
</comment>
<dbReference type="GO" id="GO:0005829">
    <property type="term" value="C:cytosol"/>
    <property type="evidence" value="ECO:0007669"/>
    <property type="project" value="UniProtKB-ARBA"/>
</dbReference>
<evidence type="ECO:0000259" key="6">
    <source>
        <dbReference type="SMART" id="SM00363"/>
    </source>
</evidence>
<reference evidence="7" key="1">
    <citation type="submission" date="2020-10" db="EMBL/GenBank/DDBJ databases">
        <authorList>
            <person name="Gilroy R."/>
        </authorList>
    </citation>
    <scope>NUCLEOTIDE SEQUENCE</scope>
    <source>
        <strain evidence="7">CHK160-1198</strain>
    </source>
</reference>
<dbReference type="EC" id="5.4.99.-" evidence="5"/>
<dbReference type="InterPro" id="IPR018496">
    <property type="entry name" value="PsdUridine_synth_RsuA/RluB_CS"/>
</dbReference>
<dbReference type="FunFam" id="3.10.290.10:FF:000003">
    <property type="entry name" value="Pseudouridine synthase"/>
    <property type="match status" value="1"/>
</dbReference>